<proteinExistence type="predicted"/>
<protein>
    <recommendedName>
        <fullName evidence="1">HTH cro/C1-type domain-containing protein</fullName>
    </recommendedName>
</protein>
<dbReference type="SMART" id="SM00530">
    <property type="entry name" value="HTH_XRE"/>
    <property type="match status" value="1"/>
</dbReference>
<accession>A0ABX5NWM1</accession>
<dbReference type="InterPro" id="IPR010982">
    <property type="entry name" value="Lambda_DNA-bd_dom_sf"/>
</dbReference>
<dbReference type="SUPFAM" id="SSF47413">
    <property type="entry name" value="lambda repressor-like DNA-binding domains"/>
    <property type="match status" value="1"/>
</dbReference>
<reference evidence="2 3" key="1">
    <citation type="submission" date="2018-06" db="EMBL/GenBank/DDBJ databases">
        <title>Rhizobium wuzhouense sp. nov., isolated from roots of Oryza officinalis.</title>
        <authorList>
            <person name="Yuan T."/>
        </authorList>
    </citation>
    <scope>NUCLEOTIDE SEQUENCE [LARGE SCALE GENOMIC DNA]</scope>
    <source>
        <strain evidence="2 3">W44</strain>
    </source>
</reference>
<comment type="caution">
    <text evidence="2">The sequence shown here is derived from an EMBL/GenBank/DDBJ whole genome shotgun (WGS) entry which is preliminary data.</text>
</comment>
<keyword evidence="3" id="KW-1185">Reference proteome</keyword>
<dbReference type="RefSeq" id="WP_110790001.1">
    <property type="nucleotide sequence ID" value="NZ_QJRY01000001.1"/>
</dbReference>
<dbReference type="PROSITE" id="PS50943">
    <property type="entry name" value="HTH_CROC1"/>
    <property type="match status" value="1"/>
</dbReference>
<dbReference type="EMBL" id="QJRY01000001">
    <property type="protein sequence ID" value="PYB77573.1"/>
    <property type="molecule type" value="Genomic_DNA"/>
</dbReference>
<dbReference type="Gene3D" id="1.10.260.40">
    <property type="entry name" value="lambda repressor-like DNA-binding domains"/>
    <property type="match status" value="1"/>
</dbReference>
<evidence type="ECO:0000259" key="1">
    <source>
        <dbReference type="PROSITE" id="PS50943"/>
    </source>
</evidence>
<gene>
    <name evidence="2" type="ORF">DMY87_04270</name>
</gene>
<organism evidence="2 3">
    <name type="scientific">Rhizobium wuzhouense</name>
    <dbReference type="NCBI Taxonomy" id="1986026"/>
    <lineage>
        <taxon>Bacteria</taxon>
        <taxon>Pseudomonadati</taxon>
        <taxon>Pseudomonadota</taxon>
        <taxon>Alphaproteobacteria</taxon>
        <taxon>Hyphomicrobiales</taxon>
        <taxon>Rhizobiaceae</taxon>
        <taxon>Rhizobium/Agrobacterium group</taxon>
        <taxon>Rhizobium</taxon>
    </lineage>
</organism>
<evidence type="ECO:0000313" key="2">
    <source>
        <dbReference type="EMBL" id="PYB77573.1"/>
    </source>
</evidence>
<dbReference type="Proteomes" id="UP000247536">
    <property type="component" value="Unassembled WGS sequence"/>
</dbReference>
<dbReference type="InterPro" id="IPR001387">
    <property type="entry name" value="Cro/C1-type_HTH"/>
</dbReference>
<sequence>MNGDCLTNLIAREMEAKQISIEALADRMQLSAILVERVVSGSAKLPLDQVKPLAVALKIDLNEVCALAFAQHFGLQAQNLLRELLVQATLSDAENEWLDLLRAASPSNVAPPSRIGKRLIHSLLGGGTAAD</sequence>
<feature type="domain" description="HTH cro/C1-type" evidence="1">
    <location>
        <begin position="10"/>
        <end position="64"/>
    </location>
</feature>
<name>A0ABX5NWM1_9HYPH</name>
<evidence type="ECO:0000313" key="3">
    <source>
        <dbReference type="Proteomes" id="UP000247536"/>
    </source>
</evidence>